<dbReference type="InterPro" id="IPR020103">
    <property type="entry name" value="PsdUridine_synth_cat_dom_sf"/>
</dbReference>
<dbReference type="SMART" id="SM00363">
    <property type="entry name" value="S4"/>
    <property type="match status" value="1"/>
</dbReference>
<dbReference type="PANTHER" id="PTHR21600:SF44">
    <property type="entry name" value="RIBOSOMAL LARGE SUBUNIT PSEUDOURIDINE SYNTHASE D"/>
    <property type="match status" value="1"/>
</dbReference>
<dbReference type="AlphaFoldDB" id="A0A3A3GJV4"/>
<dbReference type="Proteomes" id="UP000266327">
    <property type="component" value="Unassembled WGS sequence"/>
</dbReference>
<dbReference type="InterPro" id="IPR006145">
    <property type="entry name" value="PsdUridine_synth_RsuA/RluA"/>
</dbReference>
<sequence length="348" mass="37564">MGFTVRLPAVPEVTEILQDDDLDDDIRDEGGDAGEAIAPVAPIALRLGDEAGGERLDKALSKLLPQYSRSRLQQWIEAGHVLLDGQPARAKMTVLGDETVLVHPQPAAEEQAYKPEAMDLRIVHEDDAILVLDKPAGLVVHPAAGNWSGTLLNGLLHHLPALAGVPRAGIVHRLDKETSGLMVVAKTLEAHTDLVRQLQARTVKREYLALVWGTPVLRGRIESAIGRHKRDRLKMAVSESPSAKPALTHFERLTTGAIDGRAVSLMQCQLETGRTHQIRVHMQSLGFALVGDPLYGKAHLAPVFPRQALQACRLGLIHPQTGAACEWSVPLAADFAALLERAGIPAPA</sequence>
<proteinExistence type="inferred from homology"/>
<name>A0A3A3GJV4_9BURK</name>
<evidence type="ECO:0000256" key="1">
    <source>
        <dbReference type="ARBA" id="ARBA00010876"/>
    </source>
</evidence>
<comment type="caution">
    <text evidence="8">The sequence shown here is derived from an EMBL/GenBank/DDBJ whole genome shotgun (WGS) entry which is preliminary data.</text>
</comment>
<evidence type="ECO:0000256" key="5">
    <source>
        <dbReference type="PROSITE-ProRule" id="PRU00182"/>
    </source>
</evidence>
<comment type="similarity">
    <text evidence="1 6">Belongs to the pseudouridine synthase RluA family.</text>
</comment>
<dbReference type="CDD" id="cd02869">
    <property type="entry name" value="PseudoU_synth_RluA_like"/>
    <property type="match status" value="1"/>
</dbReference>
<dbReference type="GO" id="GO:0000455">
    <property type="term" value="P:enzyme-directed rRNA pseudouridine synthesis"/>
    <property type="evidence" value="ECO:0007669"/>
    <property type="project" value="TreeGrafter"/>
</dbReference>
<dbReference type="InterPro" id="IPR036986">
    <property type="entry name" value="S4_RNA-bd_sf"/>
</dbReference>
<dbReference type="InterPro" id="IPR050188">
    <property type="entry name" value="RluA_PseudoU_synthase"/>
</dbReference>
<evidence type="ECO:0000256" key="3">
    <source>
        <dbReference type="ARBA" id="ARBA00036882"/>
    </source>
</evidence>
<evidence type="ECO:0000256" key="6">
    <source>
        <dbReference type="RuleBase" id="RU362028"/>
    </source>
</evidence>
<dbReference type="Pfam" id="PF00849">
    <property type="entry name" value="PseudoU_synth_2"/>
    <property type="match status" value="1"/>
</dbReference>
<accession>A0A3A3GJV4</accession>
<dbReference type="CDD" id="cd00165">
    <property type="entry name" value="S4"/>
    <property type="match status" value="1"/>
</dbReference>
<dbReference type="PROSITE" id="PS50889">
    <property type="entry name" value="S4"/>
    <property type="match status" value="1"/>
</dbReference>
<reference evidence="9" key="1">
    <citation type="submission" date="2018-09" db="EMBL/GenBank/DDBJ databases">
        <authorList>
            <person name="Zhu H."/>
        </authorList>
    </citation>
    <scope>NUCLEOTIDE SEQUENCE [LARGE SCALE GENOMIC DNA]</scope>
    <source>
        <strain evidence="9">K1S02-23</strain>
    </source>
</reference>
<dbReference type="NCBIfam" id="TIGR00005">
    <property type="entry name" value="rluA_subfam"/>
    <property type="match status" value="1"/>
</dbReference>
<protein>
    <recommendedName>
        <fullName evidence="6">Pseudouridine synthase</fullName>
        <ecNumber evidence="6">5.4.99.-</ecNumber>
    </recommendedName>
</protein>
<gene>
    <name evidence="8" type="ORF">D3878_06290</name>
</gene>
<dbReference type="GO" id="GO:0003723">
    <property type="term" value="F:RNA binding"/>
    <property type="evidence" value="ECO:0007669"/>
    <property type="project" value="UniProtKB-KW"/>
</dbReference>
<feature type="active site" evidence="4">
    <location>
        <position position="175"/>
    </location>
</feature>
<dbReference type="EC" id="5.4.99.-" evidence="6"/>
<dbReference type="InterPro" id="IPR006225">
    <property type="entry name" value="PsdUridine_synth_RluC/D"/>
</dbReference>
<dbReference type="PROSITE" id="PS01129">
    <property type="entry name" value="PSI_RLU"/>
    <property type="match status" value="1"/>
</dbReference>
<dbReference type="PANTHER" id="PTHR21600">
    <property type="entry name" value="MITOCHONDRIAL RNA PSEUDOURIDINE SYNTHASE"/>
    <property type="match status" value="1"/>
</dbReference>
<feature type="domain" description="RNA-binding S4" evidence="7">
    <location>
        <begin position="54"/>
        <end position="111"/>
    </location>
</feature>
<evidence type="ECO:0000313" key="9">
    <source>
        <dbReference type="Proteomes" id="UP000266327"/>
    </source>
</evidence>
<organism evidence="8 9">
    <name type="scientific">Noviherbaspirillum sedimenti</name>
    <dbReference type="NCBI Taxonomy" id="2320865"/>
    <lineage>
        <taxon>Bacteria</taxon>
        <taxon>Pseudomonadati</taxon>
        <taxon>Pseudomonadota</taxon>
        <taxon>Betaproteobacteria</taxon>
        <taxon>Burkholderiales</taxon>
        <taxon>Oxalobacteraceae</taxon>
        <taxon>Noviherbaspirillum</taxon>
    </lineage>
</organism>
<keyword evidence="5" id="KW-0694">RNA-binding</keyword>
<dbReference type="RefSeq" id="WP_119784690.1">
    <property type="nucleotide sequence ID" value="NZ_QYUQ01000002.1"/>
</dbReference>
<evidence type="ECO:0000256" key="2">
    <source>
        <dbReference type="ARBA" id="ARBA00023235"/>
    </source>
</evidence>
<evidence type="ECO:0000313" key="8">
    <source>
        <dbReference type="EMBL" id="RJG01240.1"/>
    </source>
</evidence>
<dbReference type="GO" id="GO:0160140">
    <property type="term" value="F:23S rRNA pseudouridine(1911/1915/1917) synthase activity"/>
    <property type="evidence" value="ECO:0007669"/>
    <property type="project" value="UniProtKB-EC"/>
</dbReference>
<dbReference type="SUPFAM" id="SSF55174">
    <property type="entry name" value="Alpha-L RNA-binding motif"/>
    <property type="match status" value="1"/>
</dbReference>
<dbReference type="Pfam" id="PF01479">
    <property type="entry name" value="S4"/>
    <property type="match status" value="1"/>
</dbReference>
<dbReference type="InterPro" id="IPR002942">
    <property type="entry name" value="S4_RNA-bd"/>
</dbReference>
<dbReference type="Gene3D" id="3.30.2350.10">
    <property type="entry name" value="Pseudouridine synthase"/>
    <property type="match status" value="1"/>
</dbReference>
<dbReference type="InterPro" id="IPR006224">
    <property type="entry name" value="PsdUridine_synth_RluA-like_CS"/>
</dbReference>
<dbReference type="OrthoDB" id="9785808at2"/>
<dbReference type="EMBL" id="QYUQ01000002">
    <property type="protein sequence ID" value="RJG01240.1"/>
    <property type="molecule type" value="Genomic_DNA"/>
</dbReference>
<evidence type="ECO:0000256" key="4">
    <source>
        <dbReference type="PIRSR" id="PIRSR606225-1"/>
    </source>
</evidence>
<comment type="catalytic activity">
    <reaction evidence="3">
        <text>uridine(1911/1915/1917) in 23S rRNA = pseudouridine(1911/1915/1917) in 23S rRNA</text>
        <dbReference type="Rhea" id="RHEA:42524"/>
        <dbReference type="Rhea" id="RHEA-COMP:10097"/>
        <dbReference type="Rhea" id="RHEA-COMP:10098"/>
        <dbReference type="ChEBI" id="CHEBI:65314"/>
        <dbReference type="ChEBI" id="CHEBI:65315"/>
        <dbReference type="EC" id="5.4.99.23"/>
    </reaction>
</comment>
<comment type="catalytic activity">
    <reaction evidence="6">
        <text>a uridine in RNA = a pseudouridine in RNA</text>
        <dbReference type="Rhea" id="RHEA:48348"/>
        <dbReference type="Rhea" id="RHEA-COMP:12068"/>
        <dbReference type="Rhea" id="RHEA-COMP:12069"/>
        <dbReference type="ChEBI" id="CHEBI:65314"/>
        <dbReference type="ChEBI" id="CHEBI:65315"/>
    </reaction>
</comment>
<dbReference type="SUPFAM" id="SSF55120">
    <property type="entry name" value="Pseudouridine synthase"/>
    <property type="match status" value="1"/>
</dbReference>
<evidence type="ECO:0000259" key="7">
    <source>
        <dbReference type="SMART" id="SM00363"/>
    </source>
</evidence>
<keyword evidence="2 6" id="KW-0413">Isomerase</keyword>
<comment type="function">
    <text evidence="6">Responsible for synthesis of pseudouridine from uracil.</text>
</comment>
<dbReference type="Gene3D" id="3.10.290.10">
    <property type="entry name" value="RNA-binding S4 domain"/>
    <property type="match status" value="1"/>
</dbReference>
<keyword evidence="9" id="KW-1185">Reference proteome</keyword>